<dbReference type="InterPro" id="IPR012999">
    <property type="entry name" value="Pyr_OxRdtase_I_AS"/>
</dbReference>
<accession>A0A085MKP1</accession>
<dbReference type="GO" id="GO:0050660">
    <property type="term" value="F:flavin adenine dinucleotide binding"/>
    <property type="evidence" value="ECO:0007669"/>
    <property type="project" value="InterPro"/>
</dbReference>
<keyword evidence="8 9" id="KW-0676">Redox-active center</keyword>
<dbReference type="SUPFAM" id="SSF51905">
    <property type="entry name" value="FAD/NAD(P)-binding domain"/>
    <property type="match status" value="2"/>
</dbReference>
<gene>
    <name evidence="12" type="ORF">M513_01457</name>
    <name evidence="13" type="ORF">M514_01457</name>
</gene>
<dbReference type="GO" id="GO:0004791">
    <property type="term" value="F:thioredoxin-disulfide reductase (NADPH) activity"/>
    <property type="evidence" value="ECO:0007669"/>
    <property type="project" value="InterPro"/>
</dbReference>
<feature type="non-terminal residue" evidence="12">
    <location>
        <position position="487"/>
    </location>
</feature>
<dbReference type="AlphaFoldDB" id="A0A085MKP1"/>
<sequence>MAAFWRSRITFGGRSYSRLFSTNAKNNYDLIVIGGGSAAQFDKKVLVLDYVKPRSKWGLGGTCVNVGCIPKKLMHQAASLNQSLKDAEAFGWQFDLKSRTIDWQILRGAVQNHIRSLNWGHRVQLNENVSHLPFSNVDYMNAYGTFIDSHTLQAVSDKKKEVVYGENIVIATGIRPKYPQIPGVEEGITSDDVFLLSQPPGKTLVVGGSYVALECSGFLSGLGFPVKIMIRSIPLRGFDQPRTLKLMEWIFYGDVFRVVSFEKMGSLLWNGLTKMAKCFPKRREPRLSSMSIDKAGLLCHPKSGKLIVDDCDKTNVENIYAIGDIQHGRLELTPVAIRSGKLLARRLFGGSKELMDYDRVPTTVFTPIEYSCVGLPEEVAIQKFGDSEIEVYHASFIPLEFSVPQRKGEKCYIKVICKRSSPNHVLGVHYCGPNAGEVMQGFAVAMRCNLTVDQLLGTVGIHPTCAEELVKLRITKRSGKSPSVTGC</sequence>
<name>A0A085MKP1_9BILA</name>
<dbReference type="Pfam" id="PF07992">
    <property type="entry name" value="Pyr_redox_2"/>
    <property type="match status" value="2"/>
</dbReference>
<keyword evidence="4 9" id="KW-0274">FAD</keyword>
<dbReference type="Gene3D" id="3.50.50.60">
    <property type="entry name" value="FAD/NAD(P)-binding domain"/>
    <property type="match status" value="2"/>
</dbReference>
<organism evidence="12 14">
    <name type="scientific">Trichuris suis</name>
    <name type="common">pig whipworm</name>
    <dbReference type="NCBI Taxonomy" id="68888"/>
    <lineage>
        <taxon>Eukaryota</taxon>
        <taxon>Metazoa</taxon>
        <taxon>Ecdysozoa</taxon>
        <taxon>Nematoda</taxon>
        <taxon>Enoplea</taxon>
        <taxon>Dorylaimia</taxon>
        <taxon>Trichinellida</taxon>
        <taxon>Trichuridae</taxon>
        <taxon>Trichuris</taxon>
    </lineage>
</organism>
<dbReference type="PANTHER" id="PTHR42737:SF7">
    <property type="entry name" value="THIOREDOXIN-DISULFIDE REDUCTASE"/>
    <property type="match status" value="1"/>
</dbReference>
<keyword evidence="3 9" id="KW-0285">Flavoprotein</keyword>
<evidence type="ECO:0000256" key="7">
    <source>
        <dbReference type="ARBA" id="ARBA00023157"/>
    </source>
</evidence>
<dbReference type="GO" id="GO:0005739">
    <property type="term" value="C:mitochondrion"/>
    <property type="evidence" value="ECO:0007669"/>
    <property type="project" value="TreeGrafter"/>
</dbReference>
<evidence type="ECO:0000256" key="8">
    <source>
        <dbReference type="ARBA" id="ARBA00023284"/>
    </source>
</evidence>
<dbReference type="InterPro" id="IPR004099">
    <property type="entry name" value="Pyr_nucl-diS_OxRdtase_dimer"/>
</dbReference>
<dbReference type="InterPro" id="IPR046952">
    <property type="entry name" value="GSHR/TRXR-like"/>
</dbReference>
<dbReference type="Proteomes" id="UP000030758">
    <property type="component" value="Unassembled WGS sequence"/>
</dbReference>
<dbReference type="InterPro" id="IPR006338">
    <property type="entry name" value="Thioredoxin/glutathione_Rdtase"/>
</dbReference>
<dbReference type="GO" id="GO:0045454">
    <property type="term" value="P:cell redox homeostasis"/>
    <property type="evidence" value="ECO:0007669"/>
    <property type="project" value="InterPro"/>
</dbReference>
<dbReference type="PANTHER" id="PTHR42737">
    <property type="entry name" value="GLUTATHIONE REDUCTASE"/>
    <property type="match status" value="1"/>
</dbReference>
<dbReference type="Gene3D" id="3.30.390.30">
    <property type="match status" value="1"/>
</dbReference>
<dbReference type="GO" id="GO:0006749">
    <property type="term" value="P:glutathione metabolic process"/>
    <property type="evidence" value="ECO:0007669"/>
    <property type="project" value="TreeGrafter"/>
</dbReference>
<feature type="domain" description="FAD/NAD(P)-binding" evidence="11">
    <location>
        <begin position="28"/>
        <end position="240"/>
    </location>
</feature>
<dbReference type="NCBIfam" id="TIGR01438">
    <property type="entry name" value="TGR"/>
    <property type="match status" value="1"/>
</dbReference>
<comment type="cofactor">
    <cofactor evidence="1">
        <name>FAD</name>
        <dbReference type="ChEBI" id="CHEBI:57692"/>
    </cofactor>
</comment>
<protein>
    <recommendedName>
        <fullName evidence="15">Thioredoxin reductase 2, mitochondrial</fullName>
    </recommendedName>
</protein>
<keyword evidence="5" id="KW-0521">NADP</keyword>
<proteinExistence type="inferred from homology"/>
<dbReference type="InterPro" id="IPR016156">
    <property type="entry name" value="FAD/NAD-linked_Rdtase_dimer_sf"/>
</dbReference>
<evidence type="ECO:0000259" key="10">
    <source>
        <dbReference type="Pfam" id="PF02852"/>
    </source>
</evidence>
<dbReference type="GO" id="GO:0004362">
    <property type="term" value="F:glutathione-disulfide reductase (NADPH) activity"/>
    <property type="evidence" value="ECO:0007669"/>
    <property type="project" value="TreeGrafter"/>
</dbReference>
<keyword evidence="6 9" id="KW-0560">Oxidoreductase</keyword>
<evidence type="ECO:0000256" key="6">
    <source>
        <dbReference type="ARBA" id="ARBA00023002"/>
    </source>
</evidence>
<dbReference type="EMBL" id="KL363187">
    <property type="protein sequence ID" value="KFD57787.1"/>
    <property type="molecule type" value="Genomic_DNA"/>
</dbReference>
<evidence type="ECO:0000256" key="4">
    <source>
        <dbReference type="ARBA" id="ARBA00022827"/>
    </source>
</evidence>
<dbReference type="PRINTS" id="PR00411">
    <property type="entry name" value="PNDRDTASEI"/>
</dbReference>
<keyword evidence="14" id="KW-1185">Reference proteome</keyword>
<feature type="domain" description="Pyridine nucleotide-disulphide oxidoreductase dimerisation" evidence="10">
    <location>
        <begin position="360"/>
        <end position="471"/>
    </location>
</feature>
<evidence type="ECO:0000256" key="2">
    <source>
        <dbReference type="ARBA" id="ARBA00007532"/>
    </source>
</evidence>
<dbReference type="InterPro" id="IPR036188">
    <property type="entry name" value="FAD/NAD-bd_sf"/>
</dbReference>
<reference evidence="12 14" key="1">
    <citation type="journal article" date="2014" name="Nat. Genet.">
        <title>Genome and transcriptome of the porcine whipworm Trichuris suis.</title>
        <authorList>
            <person name="Jex A.R."/>
            <person name="Nejsum P."/>
            <person name="Schwarz E.M."/>
            <person name="Hu L."/>
            <person name="Young N.D."/>
            <person name="Hall R.S."/>
            <person name="Korhonen P.K."/>
            <person name="Liao S."/>
            <person name="Thamsborg S."/>
            <person name="Xia J."/>
            <person name="Xu P."/>
            <person name="Wang S."/>
            <person name="Scheerlinck J.P."/>
            <person name="Hofmann A."/>
            <person name="Sternberg P.W."/>
            <person name="Wang J."/>
            <person name="Gasser R.B."/>
        </authorList>
    </citation>
    <scope>NUCLEOTIDE SEQUENCE [LARGE SCALE GENOMIC DNA]</scope>
    <source>
        <strain evidence="13">DCEP-RM93F</strain>
        <strain evidence="12">DCEP-RM93M</strain>
    </source>
</reference>
<evidence type="ECO:0008006" key="15">
    <source>
        <dbReference type="Google" id="ProtNLM"/>
    </source>
</evidence>
<evidence type="ECO:0000313" key="13">
    <source>
        <dbReference type="EMBL" id="KFD65487.1"/>
    </source>
</evidence>
<dbReference type="GO" id="GO:0005829">
    <property type="term" value="C:cytosol"/>
    <property type="evidence" value="ECO:0007669"/>
    <property type="project" value="TreeGrafter"/>
</dbReference>
<evidence type="ECO:0000256" key="9">
    <source>
        <dbReference type="RuleBase" id="RU003691"/>
    </source>
</evidence>
<dbReference type="SUPFAM" id="SSF55424">
    <property type="entry name" value="FAD/NAD-linked reductases, dimerisation (C-terminal) domain"/>
    <property type="match status" value="1"/>
</dbReference>
<keyword evidence="7" id="KW-1015">Disulfide bond</keyword>
<evidence type="ECO:0000256" key="3">
    <source>
        <dbReference type="ARBA" id="ARBA00022630"/>
    </source>
</evidence>
<dbReference type="InterPro" id="IPR023753">
    <property type="entry name" value="FAD/NAD-binding_dom"/>
</dbReference>
<feature type="domain" description="FAD/NAD(P)-binding" evidence="11">
    <location>
        <begin position="293"/>
        <end position="340"/>
    </location>
</feature>
<dbReference type="Proteomes" id="UP000030764">
    <property type="component" value="Unassembled WGS sequence"/>
</dbReference>
<dbReference type="Pfam" id="PF02852">
    <property type="entry name" value="Pyr_redox_dim"/>
    <property type="match status" value="1"/>
</dbReference>
<evidence type="ECO:0000313" key="14">
    <source>
        <dbReference type="Proteomes" id="UP000030764"/>
    </source>
</evidence>
<evidence type="ECO:0000256" key="5">
    <source>
        <dbReference type="ARBA" id="ARBA00022857"/>
    </source>
</evidence>
<dbReference type="PROSITE" id="PS00076">
    <property type="entry name" value="PYRIDINE_REDOX_1"/>
    <property type="match status" value="1"/>
</dbReference>
<evidence type="ECO:0000259" key="11">
    <source>
        <dbReference type="Pfam" id="PF07992"/>
    </source>
</evidence>
<dbReference type="PRINTS" id="PR00368">
    <property type="entry name" value="FADPNR"/>
</dbReference>
<evidence type="ECO:0000256" key="1">
    <source>
        <dbReference type="ARBA" id="ARBA00001974"/>
    </source>
</evidence>
<evidence type="ECO:0000313" key="12">
    <source>
        <dbReference type="EMBL" id="KFD57787.1"/>
    </source>
</evidence>
<dbReference type="GO" id="GO:0034599">
    <property type="term" value="P:cellular response to oxidative stress"/>
    <property type="evidence" value="ECO:0007669"/>
    <property type="project" value="TreeGrafter"/>
</dbReference>
<dbReference type="EMBL" id="KL367537">
    <property type="protein sequence ID" value="KFD65487.1"/>
    <property type="molecule type" value="Genomic_DNA"/>
</dbReference>
<comment type="similarity">
    <text evidence="2 9">Belongs to the class-I pyridine nucleotide-disulfide oxidoreductase family.</text>
</comment>
<dbReference type="FunFam" id="3.30.390.30:FF:000004">
    <property type="entry name" value="Thioredoxin reductase 1, cytoplasmic"/>
    <property type="match status" value="1"/>
</dbReference>